<organism evidence="1 2">
    <name type="scientific">Ensete ventricosum</name>
    <name type="common">Abyssinian banana</name>
    <name type="synonym">Musa ensete</name>
    <dbReference type="NCBI Taxonomy" id="4639"/>
    <lineage>
        <taxon>Eukaryota</taxon>
        <taxon>Viridiplantae</taxon>
        <taxon>Streptophyta</taxon>
        <taxon>Embryophyta</taxon>
        <taxon>Tracheophyta</taxon>
        <taxon>Spermatophyta</taxon>
        <taxon>Magnoliopsida</taxon>
        <taxon>Liliopsida</taxon>
        <taxon>Zingiberales</taxon>
        <taxon>Musaceae</taxon>
        <taxon>Ensete</taxon>
    </lineage>
</organism>
<evidence type="ECO:0000313" key="1">
    <source>
        <dbReference type="EMBL" id="RRT74753.1"/>
    </source>
</evidence>
<name>A0A427AES8_ENSVE</name>
<accession>A0A427AES8</accession>
<comment type="caution">
    <text evidence="1">The sequence shown here is derived from an EMBL/GenBank/DDBJ whole genome shotgun (WGS) entry which is preliminary data.</text>
</comment>
<dbReference type="EMBL" id="AMZH03002682">
    <property type="protein sequence ID" value="RRT74753.1"/>
    <property type="molecule type" value="Genomic_DNA"/>
</dbReference>
<proteinExistence type="predicted"/>
<gene>
    <name evidence="1" type="ORF">B296_00019655</name>
</gene>
<evidence type="ECO:0000313" key="2">
    <source>
        <dbReference type="Proteomes" id="UP000287651"/>
    </source>
</evidence>
<dbReference type="Proteomes" id="UP000287651">
    <property type="component" value="Unassembled WGS sequence"/>
</dbReference>
<sequence length="104" mass="10814">MTSTMVDGGVVGVNTDAVAWLPLTAIRSGLIATPPASMRSALLTSSPPAHRAPPRLHEERTVDLIAARPVLLCVYIGVDTDGGGCRDIYSEDGSRVTADLLGIS</sequence>
<protein>
    <submittedName>
        <fullName evidence="1">Uncharacterized protein</fullName>
    </submittedName>
</protein>
<reference evidence="1 2" key="1">
    <citation type="journal article" date="2014" name="Agronomy (Basel)">
        <title>A Draft Genome Sequence for Ensete ventricosum, the Drought-Tolerant Tree Against Hunger.</title>
        <authorList>
            <person name="Harrison J."/>
            <person name="Moore K.A."/>
            <person name="Paszkiewicz K."/>
            <person name="Jones T."/>
            <person name="Grant M."/>
            <person name="Ambacheew D."/>
            <person name="Muzemil S."/>
            <person name="Studholme D.J."/>
        </authorList>
    </citation>
    <scope>NUCLEOTIDE SEQUENCE [LARGE SCALE GENOMIC DNA]</scope>
</reference>
<dbReference type="AlphaFoldDB" id="A0A427AES8"/>